<feature type="compositionally biased region" description="Pro residues" evidence="1">
    <location>
        <begin position="582"/>
        <end position="593"/>
    </location>
</feature>
<feature type="compositionally biased region" description="Basic residues" evidence="1">
    <location>
        <begin position="378"/>
        <end position="388"/>
    </location>
</feature>
<gene>
    <name evidence="2" type="ORF">AKJ54_01085</name>
</gene>
<feature type="non-terminal residue" evidence="2">
    <location>
        <position position="1"/>
    </location>
</feature>
<proteinExistence type="predicted"/>
<comment type="caution">
    <text evidence="2">The sequence shown here is derived from an EMBL/GenBank/DDBJ whole genome shotgun (WGS) entry which is preliminary data.</text>
</comment>
<feature type="region of interest" description="Disordered" evidence="1">
    <location>
        <begin position="378"/>
        <end position="410"/>
    </location>
</feature>
<dbReference type="Proteomes" id="UP000070504">
    <property type="component" value="Unassembled WGS sequence"/>
</dbReference>
<accession>A0A133VK47</accession>
<dbReference type="Gene3D" id="1.10.10.10">
    <property type="entry name" value="Winged helix-like DNA-binding domain superfamily/Winged helix DNA-binding domain"/>
    <property type="match status" value="1"/>
</dbReference>
<sequence>NGHGTYKAKELKQVLDYSPPTLYKHLDHLIDSNLIEKRGRGKYRLTDSGHKKVEELEDPKAVVSPSVSDDSFKEFENLLPTEYHKAFFELSISAVYAKQNLFSQRESGWPGLLVLVGPSKTYKSMLGRNILQTIGGNSIEGLKNLPQSSKGEVGVRRVKEGKEYVPKTGPELEKMLYVYDEYDDAKSNIQQQIKPFLQGESYTMVEGEKLKVQFVPILTLNGDKVKDEFDNWHIRRGFFFNTNCIKGIRQDIDRTADKIQNFLDGPLCNPRHPRPGVEFEDDLKDNFRKFYVPLLKNEFWGSQADLLPAYTSLKGRMLSPLASGSHKKDILNHAFRLLQLAETREVEATVENWRDKFSKQAEDFTDSEKLEKAIKKEKKRKAKRKKERKREVEEEKEKQKKREEEANKEKVENAVEKYDFDLKKGKITSELEALRSALYPLKHKKANKDCKPARNMLDDLLQDLEKVHSPEELEIFAEAFSEIKERSKFKKAVKIAVLRRAMDSNNLKLKVANWNYFIDKEAIRKMKKEAKKVSGASKKQIPGDSQTKTTQSKDKTKKSVPSIPSELQHSRQEQQKSEKLPPSGPSEIPPPPKKQAFVVELLNYALPGRSDYKARRENYEQKKNDAELAAVKERGKEIRKNARIREKQREENRTGRPRHGTPADEL</sequence>
<evidence type="ECO:0000256" key="1">
    <source>
        <dbReference type="SAM" id="MobiDB-lite"/>
    </source>
</evidence>
<feature type="region of interest" description="Disordered" evidence="1">
    <location>
        <begin position="529"/>
        <end position="596"/>
    </location>
</feature>
<dbReference type="InterPro" id="IPR036390">
    <property type="entry name" value="WH_DNA-bd_sf"/>
</dbReference>
<feature type="compositionally biased region" description="Basic and acidic residues" evidence="1">
    <location>
        <begin position="610"/>
        <end position="654"/>
    </location>
</feature>
<dbReference type="InterPro" id="IPR011991">
    <property type="entry name" value="ArsR-like_HTH"/>
</dbReference>
<dbReference type="CDD" id="cd00090">
    <property type="entry name" value="HTH_ARSR"/>
    <property type="match status" value="1"/>
</dbReference>
<protein>
    <submittedName>
        <fullName evidence="2">Uncharacterized protein</fullName>
    </submittedName>
</protein>
<organism evidence="2 3">
    <name type="scientific">candidate division MSBL1 archaeon SCGC-AAA382K21</name>
    <dbReference type="NCBI Taxonomy" id="1698283"/>
    <lineage>
        <taxon>Archaea</taxon>
        <taxon>Methanobacteriati</taxon>
        <taxon>Methanobacteriota</taxon>
        <taxon>candidate division MSBL1</taxon>
    </lineage>
</organism>
<name>A0A133VK47_9EURY</name>
<dbReference type="AlphaFoldDB" id="A0A133VK47"/>
<dbReference type="EMBL" id="LHYH01000025">
    <property type="protein sequence ID" value="KXB06793.1"/>
    <property type="molecule type" value="Genomic_DNA"/>
</dbReference>
<evidence type="ECO:0000313" key="3">
    <source>
        <dbReference type="Proteomes" id="UP000070504"/>
    </source>
</evidence>
<keyword evidence="3" id="KW-1185">Reference proteome</keyword>
<reference evidence="2 3" key="1">
    <citation type="journal article" date="2016" name="Sci. Rep.">
        <title>Metabolic traits of an uncultured archaeal lineage -MSBL1- from brine pools of the Red Sea.</title>
        <authorList>
            <person name="Mwirichia R."/>
            <person name="Alam I."/>
            <person name="Rashid M."/>
            <person name="Vinu M."/>
            <person name="Ba-Alawi W."/>
            <person name="Anthony Kamau A."/>
            <person name="Kamanda Ngugi D."/>
            <person name="Goker M."/>
            <person name="Klenk H.P."/>
            <person name="Bajic V."/>
            <person name="Stingl U."/>
        </authorList>
    </citation>
    <scope>NUCLEOTIDE SEQUENCE [LARGE SCALE GENOMIC DNA]</scope>
    <source>
        <strain evidence="2">SCGC-AAA382K21</strain>
    </source>
</reference>
<feature type="region of interest" description="Disordered" evidence="1">
    <location>
        <begin position="609"/>
        <end position="666"/>
    </location>
</feature>
<dbReference type="SUPFAM" id="SSF46785">
    <property type="entry name" value="Winged helix' DNA-binding domain"/>
    <property type="match status" value="1"/>
</dbReference>
<evidence type="ECO:0000313" key="2">
    <source>
        <dbReference type="EMBL" id="KXB06793.1"/>
    </source>
</evidence>
<feature type="compositionally biased region" description="Basic and acidic residues" evidence="1">
    <location>
        <begin position="568"/>
        <end position="579"/>
    </location>
</feature>
<feature type="compositionally biased region" description="Basic and acidic residues" evidence="1">
    <location>
        <begin position="389"/>
        <end position="410"/>
    </location>
</feature>
<dbReference type="InterPro" id="IPR036388">
    <property type="entry name" value="WH-like_DNA-bd_sf"/>
</dbReference>